<dbReference type="EMBL" id="CAJNNV010003133">
    <property type="protein sequence ID" value="CAE8588439.1"/>
    <property type="molecule type" value="Genomic_DNA"/>
</dbReference>
<dbReference type="SUPFAM" id="SSF55729">
    <property type="entry name" value="Acyl-CoA N-acyltransferases (Nat)"/>
    <property type="match status" value="1"/>
</dbReference>
<evidence type="ECO:0000259" key="2">
    <source>
        <dbReference type="Pfam" id="PF00583"/>
    </source>
</evidence>
<comment type="caution">
    <text evidence="3">The sequence shown here is derived from an EMBL/GenBank/DDBJ whole genome shotgun (WGS) entry which is preliminary data.</text>
</comment>
<protein>
    <recommendedName>
        <fullName evidence="2">N-acetyltransferase domain-containing protein</fullName>
    </recommendedName>
</protein>
<reference evidence="3" key="1">
    <citation type="submission" date="2021-02" db="EMBL/GenBank/DDBJ databases">
        <authorList>
            <person name="Dougan E. K."/>
            <person name="Rhodes N."/>
            <person name="Thang M."/>
            <person name="Chan C."/>
        </authorList>
    </citation>
    <scope>NUCLEOTIDE SEQUENCE</scope>
</reference>
<dbReference type="PANTHER" id="PTHR37002:SF10">
    <property type="entry name" value="TRANSGLUTAMINASE-LIKE DOMAIN-CONTAINING PROTEIN"/>
    <property type="match status" value="1"/>
</dbReference>
<feature type="region of interest" description="Disordered" evidence="1">
    <location>
        <begin position="1"/>
        <end position="115"/>
    </location>
</feature>
<feature type="compositionally biased region" description="Low complexity" evidence="1">
    <location>
        <begin position="1"/>
        <end position="20"/>
    </location>
</feature>
<dbReference type="PANTHER" id="PTHR37002">
    <property type="entry name" value="AGAP007005-PA"/>
    <property type="match status" value="1"/>
</dbReference>
<feature type="compositionally biased region" description="Low complexity" evidence="1">
    <location>
        <begin position="44"/>
        <end position="62"/>
    </location>
</feature>
<keyword evidence="4" id="KW-1185">Reference proteome</keyword>
<sequence length="359" mass="40314">VPPEDASASQEQDASALQEAFPMAQPLVRLTPATAAVLEDNNNAKKNNTNNSNTSPSAVAASIRSWIRDAQQPNASPEADTTEQPNPPTTTTNNNQQQPQPQQQKQKQQHQKQQQQHIFGALDLLESGQTMETLQVFVHYKHLFCYKERTILLHFYSNDKPFQSHLKKDRTEAGFVYFDAGSGALHGLHVDPAQRGRGLMKLLFLYYVLFCREFGLPARETAENKKPLFAKLYEQMGYKPACLDFPFLLSLRPSRADASPHTLISHVYPLPAENPRQAMEEGKASDKSWTFSPKFARSQGLVVEKDSAAFFAKAGEGNAVQLYAKTTWTLPDESSFLRREAILRELCGRARCTIYLEGR</sequence>
<proteinExistence type="predicted"/>
<evidence type="ECO:0000256" key="1">
    <source>
        <dbReference type="SAM" id="MobiDB-lite"/>
    </source>
</evidence>
<dbReference type="InterPro" id="IPR000182">
    <property type="entry name" value="GNAT_dom"/>
</dbReference>
<dbReference type="GO" id="GO:0016747">
    <property type="term" value="F:acyltransferase activity, transferring groups other than amino-acyl groups"/>
    <property type="evidence" value="ECO:0007669"/>
    <property type="project" value="InterPro"/>
</dbReference>
<dbReference type="Gene3D" id="3.40.630.30">
    <property type="match status" value="1"/>
</dbReference>
<feature type="domain" description="N-acetyltransferase" evidence="2">
    <location>
        <begin position="174"/>
        <end position="238"/>
    </location>
</feature>
<name>A0A813DIG8_POLGL</name>
<gene>
    <name evidence="3" type="ORF">PGLA1383_LOCUS7238</name>
</gene>
<feature type="compositionally biased region" description="Low complexity" evidence="1">
    <location>
        <begin position="89"/>
        <end position="115"/>
    </location>
</feature>
<dbReference type="Pfam" id="PF00583">
    <property type="entry name" value="Acetyltransf_1"/>
    <property type="match status" value="1"/>
</dbReference>
<evidence type="ECO:0000313" key="4">
    <source>
        <dbReference type="Proteomes" id="UP000654075"/>
    </source>
</evidence>
<feature type="non-terminal residue" evidence="3">
    <location>
        <position position="1"/>
    </location>
</feature>
<dbReference type="InterPro" id="IPR016181">
    <property type="entry name" value="Acyl_CoA_acyltransferase"/>
</dbReference>
<dbReference type="AlphaFoldDB" id="A0A813DIG8"/>
<organism evidence="3 4">
    <name type="scientific">Polarella glacialis</name>
    <name type="common">Dinoflagellate</name>
    <dbReference type="NCBI Taxonomy" id="89957"/>
    <lineage>
        <taxon>Eukaryota</taxon>
        <taxon>Sar</taxon>
        <taxon>Alveolata</taxon>
        <taxon>Dinophyceae</taxon>
        <taxon>Suessiales</taxon>
        <taxon>Suessiaceae</taxon>
        <taxon>Polarella</taxon>
    </lineage>
</organism>
<accession>A0A813DIG8</accession>
<evidence type="ECO:0000313" key="3">
    <source>
        <dbReference type="EMBL" id="CAE8588439.1"/>
    </source>
</evidence>
<dbReference type="Proteomes" id="UP000654075">
    <property type="component" value="Unassembled WGS sequence"/>
</dbReference>